<dbReference type="Proteomes" id="UP001219518">
    <property type="component" value="Unassembled WGS sequence"/>
</dbReference>
<evidence type="ECO:0000313" key="2">
    <source>
        <dbReference type="EMBL" id="KAK3929396.1"/>
    </source>
</evidence>
<organism evidence="2 3">
    <name type="scientific">Frankliniella fusca</name>
    <dbReference type="NCBI Taxonomy" id="407009"/>
    <lineage>
        <taxon>Eukaryota</taxon>
        <taxon>Metazoa</taxon>
        <taxon>Ecdysozoa</taxon>
        <taxon>Arthropoda</taxon>
        <taxon>Hexapoda</taxon>
        <taxon>Insecta</taxon>
        <taxon>Pterygota</taxon>
        <taxon>Neoptera</taxon>
        <taxon>Paraneoptera</taxon>
        <taxon>Thysanoptera</taxon>
        <taxon>Terebrantia</taxon>
        <taxon>Thripoidea</taxon>
        <taxon>Thripidae</taxon>
        <taxon>Frankliniella</taxon>
    </lineage>
</organism>
<feature type="compositionally biased region" description="Pro residues" evidence="1">
    <location>
        <begin position="151"/>
        <end position="162"/>
    </location>
</feature>
<keyword evidence="3" id="KW-1185">Reference proteome</keyword>
<gene>
    <name evidence="2" type="ORF">KUF71_018033</name>
</gene>
<reference evidence="2" key="2">
    <citation type="journal article" date="2023" name="BMC Genomics">
        <title>Pest status, molecular evolution, and epigenetic factors derived from the genome assembly of Frankliniella fusca, a thysanopteran phytovirus vector.</title>
        <authorList>
            <person name="Catto M.A."/>
            <person name="Labadie P.E."/>
            <person name="Jacobson A.L."/>
            <person name="Kennedy G.G."/>
            <person name="Srinivasan R."/>
            <person name="Hunt B.G."/>
        </authorList>
    </citation>
    <scope>NUCLEOTIDE SEQUENCE</scope>
    <source>
        <strain evidence="2">PL_HMW_Pooled</strain>
    </source>
</reference>
<sequence>MELLKEYGSDSVCSFDMSGDTLLGADTSLERELDAMDSPGCEATQSVVSKPALSFEVLDREGDDMPSLEIEPIEPECPVIGFEVESPDLPDVPSVKKSDIWSRLGAKVEEAGPCERKACRPQKVLTPVAKPATAILPGNMPAIRPMGNVPSPVPRNPQPKNPPGYEESFQEMLTKRKYDDDDERKKEYEERQQKKLDEKMERRKRKKKE</sequence>
<feature type="region of interest" description="Disordered" evidence="1">
    <location>
        <begin position="136"/>
        <end position="209"/>
    </location>
</feature>
<dbReference type="AlphaFoldDB" id="A0AAE1HY84"/>
<protein>
    <submittedName>
        <fullName evidence="2">Protocadherin-23</fullName>
    </submittedName>
</protein>
<feature type="compositionally biased region" description="Basic and acidic residues" evidence="1">
    <location>
        <begin position="173"/>
        <end position="201"/>
    </location>
</feature>
<dbReference type="EMBL" id="JAHWGI010001400">
    <property type="protein sequence ID" value="KAK3929396.1"/>
    <property type="molecule type" value="Genomic_DNA"/>
</dbReference>
<evidence type="ECO:0000256" key="1">
    <source>
        <dbReference type="SAM" id="MobiDB-lite"/>
    </source>
</evidence>
<name>A0AAE1HY84_9NEOP</name>
<proteinExistence type="predicted"/>
<evidence type="ECO:0000313" key="3">
    <source>
        <dbReference type="Proteomes" id="UP001219518"/>
    </source>
</evidence>
<reference evidence="2" key="1">
    <citation type="submission" date="2021-07" db="EMBL/GenBank/DDBJ databases">
        <authorList>
            <person name="Catto M.A."/>
            <person name="Jacobson A."/>
            <person name="Kennedy G."/>
            <person name="Labadie P."/>
            <person name="Hunt B.G."/>
            <person name="Srinivasan R."/>
        </authorList>
    </citation>
    <scope>NUCLEOTIDE SEQUENCE</scope>
    <source>
        <strain evidence="2">PL_HMW_Pooled</strain>
        <tissue evidence="2">Head</tissue>
    </source>
</reference>
<accession>A0AAE1HY84</accession>
<comment type="caution">
    <text evidence="2">The sequence shown here is derived from an EMBL/GenBank/DDBJ whole genome shotgun (WGS) entry which is preliminary data.</text>
</comment>